<dbReference type="GO" id="GO:0046654">
    <property type="term" value="P:tetrahydrofolate biosynthetic process"/>
    <property type="evidence" value="ECO:0007669"/>
    <property type="project" value="UniProtKB-UniPathway"/>
</dbReference>
<organism evidence="9">
    <name type="scientific">uncultured prokaryote</name>
    <dbReference type="NCBI Taxonomy" id="198431"/>
    <lineage>
        <taxon>unclassified sequences</taxon>
        <taxon>environmental samples</taxon>
    </lineage>
</organism>
<comment type="pathway">
    <text evidence="1">Cofactor biosynthesis; tetrahydrofolate biosynthesis; 2-amino-4-hydroxy-6-hydroxymethyl-7,8-dihydropteridine diphosphate from 7,8-dihydroneopterin triphosphate: step 4/4.</text>
</comment>
<evidence type="ECO:0000256" key="7">
    <source>
        <dbReference type="ARBA" id="ARBA00022909"/>
    </source>
</evidence>
<reference evidence="9" key="2">
    <citation type="submission" date="2015-07" db="EMBL/GenBank/DDBJ databases">
        <title>Plasmids, circular viruses and viroids from rat gut.</title>
        <authorList>
            <person name="Jorgensen T.J."/>
            <person name="Hansen M.A."/>
            <person name="Xu Z."/>
            <person name="Tabak M.A."/>
            <person name="Sorensen S.J."/>
            <person name="Hansen L.H."/>
        </authorList>
    </citation>
    <scope>NUCLEOTIDE SEQUENCE</scope>
    <source>
        <strain evidence="9">RGRH0078</strain>
    </source>
</reference>
<dbReference type="CDD" id="cd00483">
    <property type="entry name" value="HPPK"/>
    <property type="match status" value="1"/>
</dbReference>
<dbReference type="UniPathway" id="UPA00077">
    <property type="reaction ID" value="UER00155"/>
</dbReference>
<keyword evidence="3" id="KW-0808">Transferase</keyword>
<dbReference type="PANTHER" id="PTHR43071">
    <property type="entry name" value="2-AMINO-4-HYDROXY-6-HYDROXYMETHYLDIHYDROPTERIDINE PYROPHOSPHOKINASE"/>
    <property type="match status" value="1"/>
</dbReference>
<evidence type="ECO:0000313" key="9">
    <source>
        <dbReference type="EMBL" id="CRY93840.1"/>
    </source>
</evidence>
<name>A0A0H5PXE7_9ZZZZ</name>
<dbReference type="EMBL" id="LN852769">
    <property type="protein sequence ID" value="CRY93840.1"/>
    <property type="molecule type" value="Genomic_DNA"/>
</dbReference>
<evidence type="ECO:0000256" key="1">
    <source>
        <dbReference type="ARBA" id="ARBA00005051"/>
    </source>
</evidence>
<dbReference type="SUPFAM" id="SSF55083">
    <property type="entry name" value="6-hydroxymethyl-7,8-dihydropterin pyrophosphokinase, HPPK"/>
    <property type="match status" value="1"/>
</dbReference>
<dbReference type="GO" id="GO:0005524">
    <property type="term" value="F:ATP binding"/>
    <property type="evidence" value="ECO:0007669"/>
    <property type="project" value="UniProtKB-KW"/>
</dbReference>
<dbReference type="AlphaFoldDB" id="A0A0H5PXE7"/>
<dbReference type="GO" id="GO:0046656">
    <property type="term" value="P:folic acid biosynthetic process"/>
    <property type="evidence" value="ECO:0007669"/>
    <property type="project" value="UniProtKB-KW"/>
</dbReference>
<evidence type="ECO:0000256" key="5">
    <source>
        <dbReference type="ARBA" id="ARBA00022777"/>
    </source>
</evidence>
<evidence type="ECO:0000256" key="6">
    <source>
        <dbReference type="ARBA" id="ARBA00022840"/>
    </source>
</evidence>
<reference evidence="9" key="1">
    <citation type="submission" date="2015-06" db="EMBL/GenBank/DDBJ databases">
        <authorList>
            <person name="Joergensen T."/>
        </authorList>
    </citation>
    <scope>NUCLEOTIDE SEQUENCE</scope>
    <source>
        <strain evidence="9">RGRH0078</strain>
    </source>
</reference>
<sequence>MLLYIGLGSNLGDRAANIRQAVRLIGERVGKLVKCSDIYESAPVEMKTDSLFLNAAAIFDTEIDAHEILAITQQIERDLGRDRKSDGRHYDRPIDIDLLQYGDHNFETAELTLPHPSVPNRRFVLEPLVEIAPDAHFAAPPYNTFAQMLNEFDTAELTIPTEPLATDWRAVNFLLKQLSQGKSISWPDYQKLFESPDTFLVFLSDYVEDVKRRVGMATLCVTHSPTGSKAWIEDVVIDQPFRGRGLSHRPDPILVMGLWLKYLAL</sequence>
<dbReference type="GO" id="GO:0003848">
    <property type="term" value="F:2-amino-4-hydroxy-6-hydroxymethyldihydropteridine diphosphokinase activity"/>
    <property type="evidence" value="ECO:0007669"/>
    <property type="project" value="UniProtKB-EC"/>
</dbReference>
<evidence type="ECO:0000256" key="4">
    <source>
        <dbReference type="ARBA" id="ARBA00022741"/>
    </source>
</evidence>
<dbReference type="Pfam" id="PF01288">
    <property type="entry name" value="HPPK"/>
    <property type="match status" value="1"/>
</dbReference>
<keyword evidence="5" id="KW-0418">Kinase</keyword>
<dbReference type="PANTHER" id="PTHR43071:SF1">
    <property type="entry name" value="2-AMINO-4-HYDROXY-6-HYDROXYMETHYLDIHYDROPTERIDINE PYROPHOSPHOKINASE"/>
    <property type="match status" value="1"/>
</dbReference>
<dbReference type="EC" id="2.7.6.3" evidence="2"/>
<evidence type="ECO:0000256" key="2">
    <source>
        <dbReference type="ARBA" id="ARBA00013253"/>
    </source>
</evidence>
<dbReference type="Gene3D" id="3.30.70.560">
    <property type="entry name" value="7,8-Dihydro-6-hydroxymethylpterin-pyrophosphokinase HPPK"/>
    <property type="match status" value="1"/>
</dbReference>
<evidence type="ECO:0000256" key="3">
    <source>
        <dbReference type="ARBA" id="ARBA00022679"/>
    </source>
</evidence>
<evidence type="ECO:0000259" key="8">
    <source>
        <dbReference type="Pfam" id="PF01288"/>
    </source>
</evidence>
<dbReference type="GO" id="GO:0016301">
    <property type="term" value="F:kinase activity"/>
    <property type="evidence" value="ECO:0007669"/>
    <property type="project" value="UniProtKB-KW"/>
</dbReference>
<keyword evidence="6" id="KW-0067">ATP-binding</keyword>
<proteinExistence type="predicted"/>
<accession>A0A0H5PXE7</accession>
<dbReference type="InterPro" id="IPR000550">
    <property type="entry name" value="Hppk"/>
</dbReference>
<keyword evidence="4" id="KW-0547">Nucleotide-binding</keyword>
<keyword evidence="7" id="KW-0289">Folate biosynthesis</keyword>
<dbReference type="Gene3D" id="3.40.630.30">
    <property type="match status" value="1"/>
</dbReference>
<protein>
    <recommendedName>
        <fullName evidence="2">2-amino-4-hydroxy-6-hydroxymethyldihydropteridine diphosphokinase</fullName>
        <ecNumber evidence="2">2.7.6.3</ecNumber>
    </recommendedName>
</protein>
<feature type="domain" description="7,8-dihydro-6-hydroxymethylpterin-pyrophosphokinase" evidence="8">
    <location>
        <begin position="4"/>
        <end position="133"/>
    </location>
</feature>
<dbReference type="NCBIfam" id="TIGR01498">
    <property type="entry name" value="folK"/>
    <property type="match status" value="1"/>
</dbReference>
<dbReference type="InterPro" id="IPR035907">
    <property type="entry name" value="Hppk_sf"/>
</dbReference>